<evidence type="ECO:0000313" key="3">
    <source>
        <dbReference type="Proteomes" id="UP001287286"/>
    </source>
</evidence>
<protein>
    <submittedName>
        <fullName evidence="2">Uncharacterized protein</fullName>
    </submittedName>
</protein>
<evidence type="ECO:0000313" key="2">
    <source>
        <dbReference type="EMBL" id="KAK4088365.1"/>
    </source>
</evidence>
<keyword evidence="3" id="KW-1185">Reference proteome</keyword>
<sequence length="175" mass="19974">MPHSESSDAMSVPSPTPTEDEDGSAGFALSFVTTGTETHLLVSDTFDPEALNQFAGNLSDRTQKTVQVFHDLVNHKFRLCPTSHEDILDLGEDVVFCFELDPLTEPVPVPRDSKTIYFAHYSAELRRTDPHLDEDDIELQVATMWDSEPEEEKDFWELCAWEERCDYRLGILEYD</sequence>
<accession>A0ABR0BWK9</accession>
<organism evidence="2 3">
    <name type="scientific">Purpureocillium lilacinum</name>
    <name type="common">Paecilomyces lilacinus</name>
    <dbReference type="NCBI Taxonomy" id="33203"/>
    <lineage>
        <taxon>Eukaryota</taxon>
        <taxon>Fungi</taxon>
        <taxon>Dikarya</taxon>
        <taxon>Ascomycota</taxon>
        <taxon>Pezizomycotina</taxon>
        <taxon>Sordariomycetes</taxon>
        <taxon>Hypocreomycetidae</taxon>
        <taxon>Hypocreales</taxon>
        <taxon>Ophiocordycipitaceae</taxon>
        <taxon>Purpureocillium</taxon>
    </lineage>
</organism>
<dbReference type="SUPFAM" id="SSF47095">
    <property type="entry name" value="HMG-box"/>
    <property type="match status" value="1"/>
</dbReference>
<comment type="caution">
    <text evidence="2">The sequence shown here is derived from an EMBL/GenBank/DDBJ whole genome shotgun (WGS) entry which is preliminary data.</text>
</comment>
<gene>
    <name evidence="2" type="ORF">Purlil1_7244</name>
</gene>
<proteinExistence type="predicted"/>
<name>A0ABR0BWK9_PURLI</name>
<evidence type="ECO:0000256" key="1">
    <source>
        <dbReference type="SAM" id="MobiDB-lite"/>
    </source>
</evidence>
<dbReference type="InterPro" id="IPR036910">
    <property type="entry name" value="HMG_box_dom_sf"/>
</dbReference>
<reference evidence="2 3" key="1">
    <citation type="journal article" date="2024" name="Microbiol. Resour. Announc.">
        <title>Genome annotations for the ascomycete fungi Trichoderma harzianum, Trichoderma aggressivum, and Purpureocillium lilacinum.</title>
        <authorList>
            <person name="Beijen E.P.W."/>
            <person name="Ohm R.A."/>
        </authorList>
    </citation>
    <scope>NUCLEOTIDE SEQUENCE [LARGE SCALE GENOMIC DNA]</scope>
    <source>
        <strain evidence="2 3">CBS 150709</strain>
    </source>
</reference>
<dbReference type="EMBL" id="JAWRVI010000025">
    <property type="protein sequence ID" value="KAK4088365.1"/>
    <property type="molecule type" value="Genomic_DNA"/>
</dbReference>
<feature type="region of interest" description="Disordered" evidence="1">
    <location>
        <begin position="1"/>
        <end position="25"/>
    </location>
</feature>
<dbReference type="Gene3D" id="1.10.30.10">
    <property type="entry name" value="High mobility group box domain"/>
    <property type="match status" value="1"/>
</dbReference>
<dbReference type="Proteomes" id="UP001287286">
    <property type="component" value="Unassembled WGS sequence"/>
</dbReference>